<evidence type="ECO:0000313" key="4">
    <source>
        <dbReference type="Proteomes" id="UP000197065"/>
    </source>
</evidence>
<dbReference type="AlphaFoldDB" id="A0A212QQA2"/>
<keyword evidence="4" id="KW-1185">Reference proteome</keyword>
<organism evidence="3 4">
    <name type="scientific">Arboricoccus pini</name>
    <dbReference type="NCBI Taxonomy" id="1963835"/>
    <lineage>
        <taxon>Bacteria</taxon>
        <taxon>Pseudomonadati</taxon>
        <taxon>Pseudomonadota</taxon>
        <taxon>Alphaproteobacteria</taxon>
        <taxon>Geminicoccales</taxon>
        <taxon>Geminicoccaceae</taxon>
        <taxon>Arboricoccus</taxon>
    </lineage>
</organism>
<gene>
    <name evidence="3" type="ORF">SAMN07250955_102333</name>
</gene>
<dbReference type="GO" id="GO:0010181">
    <property type="term" value="F:FMN binding"/>
    <property type="evidence" value="ECO:0007669"/>
    <property type="project" value="InterPro"/>
</dbReference>
<dbReference type="SMART" id="SM00903">
    <property type="entry name" value="Flavin_Reduct"/>
    <property type="match status" value="1"/>
</dbReference>
<keyword evidence="1" id="KW-0560">Oxidoreductase</keyword>
<dbReference type="RefSeq" id="WP_088560168.1">
    <property type="nucleotide sequence ID" value="NZ_FYEH01000002.1"/>
</dbReference>
<dbReference type="SUPFAM" id="SSF50475">
    <property type="entry name" value="FMN-binding split barrel"/>
    <property type="match status" value="1"/>
</dbReference>
<dbReference type="InterPro" id="IPR002563">
    <property type="entry name" value="Flavin_Rdtase-like_dom"/>
</dbReference>
<reference evidence="3 4" key="1">
    <citation type="submission" date="2017-06" db="EMBL/GenBank/DDBJ databases">
        <authorList>
            <person name="Kim H.J."/>
            <person name="Triplett B.A."/>
        </authorList>
    </citation>
    <scope>NUCLEOTIDE SEQUENCE [LARGE SCALE GENOMIC DNA]</scope>
    <source>
        <strain evidence="3 4">B29T1</strain>
    </source>
</reference>
<dbReference type="OrthoDB" id="9792858at2"/>
<dbReference type="Proteomes" id="UP000197065">
    <property type="component" value="Unassembled WGS sequence"/>
</dbReference>
<dbReference type="Gene3D" id="2.30.110.10">
    <property type="entry name" value="Electron Transport, Fmn-binding Protein, Chain A"/>
    <property type="match status" value="1"/>
</dbReference>
<accession>A0A212QQA2</accession>
<dbReference type="Pfam" id="PF01613">
    <property type="entry name" value="Flavin_Reduct"/>
    <property type="match status" value="1"/>
</dbReference>
<dbReference type="InterPro" id="IPR050268">
    <property type="entry name" value="NADH-dep_flavin_reductase"/>
</dbReference>
<name>A0A212QQA2_9PROT</name>
<dbReference type="PANTHER" id="PTHR30466:SF1">
    <property type="entry name" value="FMN REDUCTASE (NADH) RUTF"/>
    <property type="match status" value="1"/>
</dbReference>
<dbReference type="InterPro" id="IPR012349">
    <property type="entry name" value="Split_barrel_FMN-bd"/>
</dbReference>
<dbReference type="PANTHER" id="PTHR30466">
    <property type="entry name" value="FLAVIN REDUCTASE"/>
    <property type="match status" value="1"/>
</dbReference>
<protein>
    <submittedName>
        <fullName evidence="3">Flavin reductase (NADH)</fullName>
    </submittedName>
</protein>
<evidence type="ECO:0000259" key="2">
    <source>
        <dbReference type="SMART" id="SM00903"/>
    </source>
</evidence>
<feature type="domain" description="Flavin reductase like" evidence="2">
    <location>
        <begin position="24"/>
        <end position="167"/>
    </location>
</feature>
<evidence type="ECO:0000256" key="1">
    <source>
        <dbReference type="ARBA" id="ARBA00023002"/>
    </source>
</evidence>
<dbReference type="EMBL" id="FYEH01000002">
    <property type="protein sequence ID" value="SNB61667.1"/>
    <property type="molecule type" value="Genomic_DNA"/>
</dbReference>
<sequence length="169" mass="18427">MTTQTLERKTGLLAADKDLFKQVAGHWVSGVAIITTIDAQDRPFGLTMSAVTSLSLDPMQFLIAVDKRSTSLPALHESRKFCINFLSAGQRDVAMRFAGKSQDKFSETPHVRSIDRLPVITGNLATLICDAAEILPGGDHDIIIGDVRHIEVLGGEPMVHFRGAFRDLA</sequence>
<proteinExistence type="predicted"/>
<dbReference type="GO" id="GO:0042602">
    <property type="term" value="F:riboflavin reductase (NADPH) activity"/>
    <property type="evidence" value="ECO:0007669"/>
    <property type="project" value="TreeGrafter"/>
</dbReference>
<evidence type="ECO:0000313" key="3">
    <source>
        <dbReference type="EMBL" id="SNB61667.1"/>
    </source>
</evidence>